<reference evidence="2" key="1">
    <citation type="submission" date="2013-10" db="EMBL/GenBank/DDBJ databases">
        <title>Genome sequencing of Onchocerca volvulus.</title>
        <authorList>
            <person name="Cotton J."/>
            <person name="Tsai J."/>
            <person name="Stanley E."/>
            <person name="Tracey A."/>
            <person name="Holroyd N."/>
            <person name="Lustigman S."/>
            <person name="Berriman M."/>
        </authorList>
    </citation>
    <scope>NUCLEOTIDE SEQUENCE</scope>
</reference>
<evidence type="ECO:0000313" key="1">
    <source>
        <dbReference type="EnsemblMetazoa" id="OVOC8645.1"/>
    </source>
</evidence>
<dbReference type="EMBL" id="CMVM020000249">
    <property type="status" value="NOT_ANNOTATED_CDS"/>
    <property type="molecule type" value="Genomic_DNA"/>
</dbReference>
<proteinExistence type="predicted"/>
<keyword evidence="2" id="KW-1185">Reference proteome</keyword>
<organism evidence="1 2">
    <name type="scientific">Onchocerca volvulus</name>
    <dbReference type="NCBI Taxonomy" id="6282"/>
    <lineage>
        <taxon>Eukaryota</taxon>
        <taxon>Metazoa</taxon>
        <taxon>Ecdysozoa</taxon>
        <taxon>Nematoda</taxon>
        <taxon>Chromadorea</taxon>
        <taxon>Rhabditida</taxon>
        <taxon>Spirurina</taxon>
        <taxon>Spiruromorpha</taxon>
        <taxon>Filarioidea</taxon>
        <taxon>Onchocercidae</taxon>
        <taxon>Onchocerca</taxon>
    </lineage>
</organism>
<reference evidence="1" key="2">
    <citation type="submission" date="2022-06" db="UniProtKB">
        <authorList>
            <consortium name="EnsemblMetazoa"/>
        </authorList>
    </citation>
    <scope>IDENTIFICATION</scope>
</reference>
<accession>A0A8R1TZF3</accession>
<dbReference type="EnsemblMetazoa" id="OVOC8645.1">
    <property type="protein sequence ID" value="OVOC8645.1"/>
    <property type="gene ID" value="WBGene00245454"/>
</dbReference>
<evidence type="ECO:0000313" key="2">
    <source>
        <dbReference type="Proteomes" id="UP000024404"/>
    </source>
</evidence>
<protein>
    <submittedName>
        <fullName evidence="1">Uncharacterized protein</fullName>
    </submittedName>
</protein>
<sequence>MVKIIELEDCFKIGGLYVILYQFACLVQYILDVEKEITEFNASPEMFHFAERDTPKENSSVVHSFSLKQVMFAMYSEGQLISDL</sequence>
<dbReference type="Proteomes" id="UP000024404">
    <property type="component" value="Unassembled WGS sequence"/>
</dbReference>
<dbReference type="AlphaFoldDB" id="A0A8R1TZF3"/>
<name>A0A8R1TZF3_ONCVO</name>